<organism evidence="2 3">
    <name type="scientific">Pristionchus fissidentatus</name>
    <dbReference type="NCBI Taxonomy" id="1538716"/>
    <lineage>
        <taxon>Eukaryota</taxon>
        <taxon>Metazoa</taxon>
        <taxon>Ecdysozoa</taxon>
        <taxon>Nematoda</taxon>
        <taxon>Chromadorea</taxon>
        <taxon>Rhabditida</taxon>
        <taxon>Rhabditina</taxon>
        <taxon>Diplogasteromorpha</taxon>
        <taxon>Diplogasteroidea</taxon>
        <taxon>Neodiplogasteridae</taxon>
        <taxon>Pristionchus</taxon>
    </lineage>
</organism>
<dbReference type="PANTHER" id="PTHR31748:SF1">
    <property type="entry name" value="SERPENTINE RECEPTOR, CLASS V"/>
    <property type="match status" value="1"/>
</dbReference>
<proteinExistence type="predicted"/>
<keyword evidence="3" id="KW-1185">Reference proteome</keyword>
<comment type="caution">
    <text evidence="2">The sequence shown here is derived from an EMBL/GenBank/DDBJ whole genome shotgun (WGS) entry which is preliminary data.</text>
</comment>
<accession>A0AAV5VXN6</accession>
<feature type="transmembrane region" description="Helical" evidence="1">
    <location>
        <begin position="46"/>
        <end position="68"/>
    </location>
</feature>
<protein>
    <submittedName>
        <fullName evidence="2">Uncharacterized protein</fullName>
    </submittedName>
</protein>
<feature type="transmembrane region" description="Helical" evidence="1">
    <location>
        <begin position="12"/>
        <end position="34"/>
    </location>
</feature>
<reference evidence="2" key="1">
    <citation type="submission" date="2023-10" db="EMBL/GenBank/DDBJ databases">
        <title>Genome assembly of Pristionchus species.</title>
        <authorList>
            <person name="Yoshida K."/>
            <person name="Sommer R.J."/>
        </authorList>
    </citation>
    <scope>NUCLEOTIDE SEQUENCE</scope>
    <source>
        <strain evidence="2">RS5133</strain>
    </source>
</reference>
<evidence type="ECO:0000256" key="1">
    <source>
        <dbReference type="SAM" id="Phobius"/>
    </source>
</evidence>
<name>A0AAV5VXN6_9BILA</name>
<evidence type="ECO:0000313" key="2">
    <source>
        <dbReference type="EMBL" id="GMT22830.1"/>
    </source>
</evidence>
<dbReference type="Proteomes" id="UP001432322">
    <property type="component" value="Unassembled WGS sequence"/>
</dbReference>
<dbReference type="EMBL" id="BTSY01000004">
    <property type="protein sequence ID" value="GMT22830.1"/>
    <property type="molecule type" value="Genomic_DNA"/>
</dbReference>
<dbReference type="InterPro" id="IPR019426">
    <property type="entry name" value="7TM_GPCR_serpentine_rcpt_Srv"/>
</dbReference>
<dbReference type="PANTHER" id="PTHR31748">
    <property type="entry name" value="SERPENTINE RECEPTOR, CLASS V"/>
    <property type="match status" value="1"/>
</dbReference>
<dbReference type="AlphaFoldDB" id="A0AAV5VXN6"/>
<feature type="non-terminal residue" evidence="2">
    <location>
        <position position="1"/>
    </location>
</feature>
<gene>
    <name evidence="2" type="ORF">PFISCL1PPCAC_14127</name>
</gene>
<sequence>QDSDSKNELSLLYLAILVCTIEIVYYAMYCYGFMMNANFTLDLETAYFSYYLINDVYSGASPYLLIFLSSDIKQDVRRLISR</sequence>
<feature type="non-terminal residue" evidence="2">
    <location>
        <position position="82"/>
    </location>
</feature>
<evidence type="ECO:0000313" key="3">
    <source>
        <dbReference type="Proteomes" id="UP001432322"/>
    </source>
</evidence>
<keyword evidence="1" id="KW-0472">Membrane</keyword>
<keyword evidence="1" id="KW-0812">Transmembrane</keyword>
<dbReference type="Pfam" id="PF10323">
    <property type="entry name" value="7TM_GPCR_Srv"/>
    <property type="match status" value="1"/>
</dbReference>
<keyword evidence="1" id="KW-1133">Transmembrane helix</keyword>